<evidence type="ECO:0000313" key="2">
    <source>
        <dbReference type="EMBL" id="MBW0472510.1"/>
    </source>
</evidence>
<gene>
    <name evidence="2" type="ORF">O181_012225</name>
</gene>
<reference evidence="2" key="1">
    <citation type="submission" date="2021-03" db="EMBL/GenBank/DDBJ databases">
        <title>Draft genome sequence of rust myrtle Austropuccinia psidii MF-1, a brazilian biotype.</title>
        <authorList>
            <person name="Quecine M.C."/>
            <person name="Pachon D.M.R."/>
            <person name="Bonatelli M.L."/>
            <person name="Correr F.H."/>
            <person name="Franceschini L.M."/>
            <person name="Leite T.F."/>
            <person name="Margarido G.R.A."/>
            <person name="Almeida C.A."/>
            <person name="Ferrarezi J.A."/>
            <person name="Labate C.A."/>
        </authorList>
    </citation>
    <scope>NUCLEOTIDE SEQUENCE</scope>
    <source>
        <strain evidence="2">MF-1</strain>
    </source>
</reference>
<evidence type="ECO:0000259" key="1">
    <source>
        <dbReference type="Pfam" id="PF07727"/>
    </source>
</evidence>
<keyword evidence="3" id="KW-1185">Reference proteome</keyword>
<feature type="domain" description="Reverse transcriptase Ty1/copia-type" evidence="1">
    <location>
        <begin position="11"/>
        <end position="219"/>
    </location>
</feature>
<dbReference type="Proteomes" id="UP000765509">
    <property type="component" value="Unassembled WGS sequence"/>
</dbReference>
<dbReference type="SUPFAM" id="SSF56672">
    <property type="entry name" value="DNA/RNA polymerases"/>
    <property type="match status" value="1"/>
</dbReference>
<accession>A0A9Q3GMQ6</accession>
<dbReference type="OrthoDB" id="193186at2759"/>
<organism evidence="2 3">
    <name type="scientific">Austropuccinia psidii MF-1</name>
    <dbReference type="NCBI Taxonomy" id="1389203"/>
    <lineage>
        <taxon>Eukaryota</taxon>
        <taxon>Fungi</taxon>
        <taxon>Dikarya</taxon>
        <taxon>Basidiomycota</taxon>
        <taxon>Pucciniomycotina</taxon>
        <taxon>Pucciniomycetes</taxon>
        <taxon>Pucciniales</taxon>
        <taxon>Sphaerophragmiaceae</taxon>
        <taxon>Austropuccinia</taxon>
    </lineage>
</organism>
<dbReference type="AlphaFoldDB" id="A0A9Q3GMQ6"/>
<dbReference type="InterPro" id="IPR043502">
    <property type="entry name" value="DNA/RNA_pol_sf"/>
</dbReference>
<protein>
    <recommendedName>
        <fullName evidence="1">Reverse transcriptase Ty1/copia-type domain-containing protein</fullName>
    </recommendedName>
</protein>
<dbReference type="EMBL" id="AVOT02003111">
    <property type="protein sequence ID" value="MBW0472510.1"/>
    <property type="molecule type" value="Genomic_DNA"/>
</dbReference>
<proteinExistence type="predicted"/>
<sequence>MSALLEKKLINNHPITSTWVFKEKQDSAGKTIEYKACLCAHGFHQIPGLYYQNTFAPTGRFSSLQTLISFVSINKYQFHQMDVQSAFWNALLQEEICLEIPQGVMENKDTQVLQLNKVLYNLKQASLAWYNHLSKWLIASRFQFSITDPCVFWIEGKFLVWVYIHVDDLAIFGPNLEDLKQGINKDFDMKDLGKANFLLDIKINDLNNGFSLDQEHYIEE</sequence>
<name>A0A9Q3GMQ6_9BASI</name>
<dbReference type="Pfam" id="PF07727">
    <property type="entry name" value="RVT_2"/>
    <property type="match status" value="1"/>
</dbReference>
<dbReference type="InterPro" id="IPR013103">
    <property type="entry name" value="RVT_2"/>
</dbReference>
<evidence type="ECO:0000313" key="3">
    <source>
        <dbReference type="Proteomes" id="UP000765509"/>
    </source>
</evidence>
<comment type="caution">
    <text evidence="2">The sequence shown here is derived from an EMBL/GenBank/DDBJ whole genome shotgun (WGS) entry which is preliminary data.</text>
</comment>